<keyword evidence="2" id="KW-1185">Reference proteome</keyword>
<name>A0ACB8YVW8_CICIN</name>
<accession>A0ACB8YVW8</accession>
<reference evidence="1 2" key="2">
    <citation type="journal article" date="2022" name="Mol. Ecol. Resour.">
        <title>The genomes of chicory, endive, great burdock and yacon provide insights into Asteraceae paleo-polyploidization history and plant inulin production.</title>
        <authorList>
            <person name="Fan W."/>
            <person name="Wang S."/>
            <person name="Wang H."/>
            <person name="Wang A."/>
            <person name="Jiang F."/>
            <person name="Liu H."/>
            <person name="Zhao H."/>
            <person name="Xu D."/>
            <person name="Zhang Y."/>
        </authorList>
    </citation>
    <scope>NUCLEOTIDE SEQUENCE [LARGE SCALE GENOMIC DNA]</scope>
    <source>
        <strain evidence="2">cv. Punajuju</strain>
        <tissue evidence="1">Leaves</tissue>
    </source>
</reference>
<protein>
    <submittedName>
        <fullName evidence="1">Uncharacterized protein</fullName>
    </submittedName>
</protein>
<reference evidence="2" key="1">
    <citation type="journal article" date="2022" name="Mol. Ecol. Resour.">
        <title>The genomes of chicory, endive, great burdock and yacon provide insights into Asteraceae palaeo-polyploidization history and plant inulin production.</title>
        <authorList>
            <person name="Fan W."/>
            <person name="Wang S."/>
            <person name="Wang H."/>
            <person name="Wang A."/>
            <person name="Jiang F."/>
            <person name="Liu H."/>
            <person name="Zhao H."/>
            <person name="Xu D."/>
            <person name="Zhang Y."/>
        </authorList>
    </citation>
    <scope>NUCLEOTIDE SEQUENCE [LARGE SCALE GENOMIC DNA]</scope>
    <source>
        <strain evidence="2">cv. Punajuju</strain>
    </source>
</reference>
<organism evidence="1 2">
    <name type="scientific">Cichorium intybus</name>
    <name type="common">Chicory</name>
    <dbReference type="NCBI Taxonomy" id="13427"/>
    <lineage>
        <taxon>Eukaryota</taxon>
        <taxon>Viridiplantae</taxon>
        <taxon>Streptophyta</taxon>
        <taxon>Embryophyta</taxon>
        <taxon>Tracheophyta</taxon>
        <taxon>Spermatophyta</taxon>
        <taxon>Magnoliopsida</taxon>
        <taxon>eudicotyledons</taxon>
        <taxon>Gunneridae</taxon>
        <taxon>Pentapetalae</taxon>
        <taxon>asterids</taxon>
        <taxon>campanulids</taxon>
        <taxon>Asterales</taxon>
        <taxon>Asteraceae</taxon>
        <taxon>Cichorioideae</taxon>
        <taxon>Cichorieae</taxon>
        <taxon>Cichoriinae</taxon>
        <taxon>Cichorium</taxon>
    </lineage>
</organism>
<evidence type="ECO:0000313" key="2">
    <source>
        <dbReference type="Proteomes" id="UP001055811"/>
    </source>
</evidence>
<dbReference type="Proteomes" id="UP001055811">
    <property type="component" value="Linkage Group LG09"/>
</dbReference>
<sequence length="98" mass="11264">MATPQSGRFAVTPTTPNNPSRVLSFKSPLSDETIWKRLREAGFDEESIKRRDKGSLIAHIAKLEAEKLIRHKFRGLTIFRAVKGYSEKEKNDFFNIEL</sequence>
<comment type="caution">
    <text evidence="1">The sequence shown here is derived from an EMBL/GenBank/DDBJ whole genome shotgun (WGS) entry which is preliminary data.</text>
</comment>
<proteinExistence type="predicted"/>
<gene>
    <name evidence="1" type="ORF">L2E82_47879</name>
</gene>
<evidence type="ECO:0000313" key="1">
    <source>
        <dbReference type="EMBL" id="KAI3689909.1"/>
    </source>
</evidence>
<dbReference type="EMBL" id="CM042017">
    <property type="protein sequence ID" value="KAI3689909.1"/>
    <property type="molecule type" value="Genomic_DNA"/>
</dbReference>